<gene>
    <name evidence="12" type="ORF">FTW19_09295</name>
</gene>
<evidence type="ECO:0000259" key="11">
    <source>
        <dbReference type="Pfam" id="PF21654"/>
    </source>
</evidence>
<keyword evidence="1 12" id="KW-0808">Transferase</keyword>
<evidence type="ECO:0000256" key="5">
    <source>
        <dbReference type="ARBA" id="ARBA00022840"/>
    </source>
</evidence>
<accession>A0A5B9ECI1</accession>
<evidence type="ECO:0000256" key="2">
    <source>
        <dbReference type="ARBA" id="ARBA00022695"/>
    </source>
</evidence>
<keyword evidence="7" id="KW-0546">Nucleotide metabolism</keyword>
<dbReference type="EMBL" id="CP042806">
    <property type="protein sequence ID" value="QEE28171.1"/>
    <property type="molecule type" value="Genomic_DNA"/>
</dbReference>
<feature type="domain" description="Cyclic GMP-AMP synthase DncV-like nucleotidyltransferase" evidence="11">
    <location>
        <begin position="50"/>
        <end position="134"/>
    </location>
</feature>
<dbReference type="GO" id="GO:0046872">
    <property type="term" value="F:metal ion binding"/>
    <property type="evidence" value="ECO:0007669"/>
    <property type="project" value="UniProtKB-KW"/>
</dbReference>
<evidence type="ECO:0000256" key="7">
    <source>
        <dbReference type="ARBA" id="ARBA00023080"/>
    </source>
</evidence>
<reference evidence="12 13" key="1">
    <citation type="submission" date="2019-08" db="EMBL/GenBank/DDBJ databases">
        <title>Complete genome sequence of Terriglobus albidus strain ORNL.</title>
        <authorList>
            <person name="Podar M."/>
        </authorList>
    </citation>
    <scope>NUCLEOTIDE SEQUENCE [LARGE SCALE GENOMIC DNA]</scope>
    <source>
        <strain evidence="12 13">ORNL</strain>
    </source>
</reference>
<organism evidence="12 13">
    <name type="scientific">Terriglobus albidus</name>
    <dbReference type="NCBI Taxonomy" id="1592106"/>
    <lineage>
        <taxon>Bacteria</taxon>
        <taxon>Pseudomonadati</taxon>
        <taxon>Acidobacteriota</taxon>
        <taxon>Terriglobia</taxon>
        <taxon>Terriglobales</taxon>
        <taxon>Acidobacteriaceae</taxon>
        <taxon>Terriglobus</taxon>
    </lineage>
</organism>
<name>A0A5B9ECI1_9BACT</name>
<evidence type="ECO:0000256" key="9">
    <source>
        <dbReference type="ARBA" id="ARBA00044145"/>
    </source>
</evidence>
<dbReference type="GO" id="GO:0016779">
    <property type="term" value="F:nucleotidyltransferase activity"/>
    <property type="evidence" value="ECO:0007669"/>
    <property type="project" value="UniProtKB-KW"/>
</dbReference>
<dbReference type="Proteomes" id="UP000321820">
    <property type="component" value="Chromosome"/>
</dbReference>
<protein>
    <recommendedName>
        <fullName evidence="9">Cyclic GMP-AMP synthase</fullName>
    </recommendedName>
</protein>
<evidence type="ECO:0000256" key="4">
    <source>
        <dbReference type="ARBA" id="ARBA00022741"/>
    </source>
</evidence>
<keyword evidence="2" id="KW-0548">Nucleotidyltransferase</keyword>
<dbReference type="CDD" id="cd05400">
    <property type="entry name" value="NT_2-5OAS_ClassI-CCAase"/>
    <property type="match status" value="1"/>
</dbReference>
<keyword evidence="6" id="KW-0460">Magnesium</keyword>
<keyword evidence="8" id="KW-0051">Antiviral defense</keyword>
<dbReference type="GO" id="GO:0009117">
    <property type="term" value="P:nucleotide metabolic process"/>
    <property type="evidence" value="ECO:0007669"/>
    <property type="project" value="UniProtKB-KW"/>
</dbReference>
<keyword evidence="3" id="KW-0479">Metal-binding</keyword>
<comment type="catalytic activity">
    <reaction evidence="10">
        <text>GTP + ATP = 3',3'-cGAMP + 2 diphosphate</text>
        <dbReference type="Rhea" id="RHEA:35647"/>
        <dbReference type="ChEBI" id="CHEBI:30616"/>
        <dbReference type="ChEBI" id="CHEBI:33019"/>
        <dbReference type="ChEBI" id="CHEBI:37565"/>
        <dbReference type="ChEBI" id="CHEBI:71501"/>
    </reaction>
    <physiologicalReaction direction="left-to-right" evidence="10">
        <dbReference type="Rhea" id="RHEA:35648"/>
    </physiologicalReaction>
</comment>
<evidence type="ECO:0000313" key="13">
    <source>
        <dbReference type="Proteomes" id="UP000321820"/>
    </source>
</evidence>
<evidence type="ECO:0000256" key="8">
    <source>
        <dbReference type="ARBA" id="ARBA00023118"/>
    </source>
</evidence>
<sequence length="388" mass="44365">MAHELIVKLLDGIVDSLDIPESYYQRAANRHRSLGEWLCRPESKVAIYNPHITPQGSFRYGTVTRPLNADGEYDLDNVVTLTMPKTAMTQQQLKTLFGAEIRGYAEAHQMLSPIEEMNRCWRLHYSDEVTFHLDSLPCVAEEQSVIESIVGLGVSRELAKRAVAITDKRHPQYATISSKWLSSNPRGFARWFEERTRSYALPRLRRLVESRLYSSVEDVPAYEWKTPLQRSIQLLKRHRDVMFRQNPELAPISMILTNLATHAYNGEADIFTAVTGIVDRMPTFIRSGRPRVPNPADPAEDYADKWAKDARLEQNFWTWHTQVKADLAVLPDLLRGDRLAGRVRQMFQLDLTQEQLRQFQPVSPVVRSAAYSAPAIAISNPPRPWGAE</sequence>
<evidence type="ECO:0000256" key="1">
    <source>
        <dbReference type="ARBA" id="ARBA00022679"/>
    </source>
</evidence>
<evidence type="ECO:0000313" key="12">
    <source>
        <dbReference type="EMBL" id="QEE28171.1"/>
    </source>
</evidence>
<dbReference type="KEGG" id="talb:FTW19_09295"/>
<dbReference type="OrthoDB" id="7572058at2"/>
<keyword evidence="5" id="KW-0067">ATP-binding</keyword>
<dbReference type="RefSeq" id="WP_147647361.1">
    <property type="nucleotide sequence ID" value="NZ_CP042806.1"/>
</dbReference>
<keyword evidence="4" id="KW-0547">Nucleotide-binding</keyword>
<dbReference type="InterPro" id="IPR006116">
    <property type="entry name" value="NT_2-5OAS_ClassI-CCAase"/>
</dbReference>
<dbReference type="Pfam" id="PF21654">
    <property type="entry name" value="DncV-like_NTFase"/>
    <property type="match status" value="1"/>
</dbReference>
<dbReference type="InterPro" id="IPR048445">
    <property type="entry name" value="DncV-like_NTFase"/>
</dbReference>
<dbReference type="GO" id="GO:0051607">
    <property type="term" value="P:defense response to virus"/>
    <property type="evidence" value="ECO:0007669"/>
    <property type="project" value="UniProtKB-KW"/>
</dbReference>
<evidence type="ECO:0000256" key="3">
    <source>
        <dbReference type="ARBA" id="ARBA00022723"/>
    </source>
</evidence>
<evidence type="ECO:0000256" key="6">
    <source>
        <dbReference type="ARBA" id="ARBA00022842"/>
    </source>
</evidence>
<dbReference type="AlphaFoldDB" id="A0A5B9ECI1"/>
<evidence type="ECO:0000256" key="10">
    <source>
        <dbReference type="ARBA" id="ARBA00048304"/>
    </source>
</evidence>
<proteinExistence type="predicted"/>
<keyword evidence="13" id="KW-1185">Reference proteome</keyword>
<dbReference type="GO" id="GO:0005524">
    <property type="term" value="F:ATP binding"/>
    <property type="evidence" value="ECO:0007669"/>
    <property type="project" value="UniProtKB-KW"/>
</dbReference>